<protein>
    <submittedName>
        <fullName evidence="1">Uncharacterized protein</fullName>
    </submittedName>
</protein>
<evidence type="ECO:0000313" key="2">
    <source>
        <dbReference type="Proteomes" id="UP000076842"/>
    </source>
</evidence>
<dbReference type="AlphaFoldDB" id="A0A165E293"/>
<keyword evidence="2" id="KW-1185">Reference proteome</keyword>
<dbReference type="EMBL" id="KV424025">
    <property type="protein sequence ID" value="KZT53958.1"/>
    <property type="molecule type" value="Genomic_DNA"/>
</dbReference>
<proteinExistence type="predicted"/>
<name>A0A165E293_9BASI</name>
<dbReference type="InParanoid" id="A0A165E293"/>
<gene>
    <name evidence="1" type="ORF">CALCODRAFT_485961</name>
</gene>
<evidence type="ECO:0000313" key="1">
    <source>
        <dbReference type="EMBL" id="KZT53958.1"/>
    </source>
</evidence>
<organism evidence="1 2">
    <name type="scientific">Calocera cornea HHB12733</name>
    <dbReference type="NCBI Taxonomy" id="1353952"/>
    <lineage>
        <taxon>Eukaryota</taxon>
        <taxon>Fungi</taxon>
        <taxon>Dikarya</taxon>
        <taxon>Basidiomycota</taxon>
        <taxon>Agaricomycotina</taxon>
        <taxon>Dacrymycetes</taxon>
        <taxon>Dacrymycetales</taxon>
        <taxon>Dacrymycetaceae</taxon>
        <taxon>Calocera</taxon>
    </lineage>
</organism>
<dbReference type="OrthoDB" id="10474796at2759"/>
<accession>A0A165E293</accession>
<reference evidence="1 2" key="1">
    <citation type="journal article" date="2016" name="Mol. Biol. Evol.">
        <title>Comparative Genomics of Early-Diverging Mushroom-Forming Fungi Provides Insights into the Origins of Lignocellulose Decay Capabilities.</title>
        <authorList>
            <person name="Nagy L.G."/>
            <person name="Riley R."/>
            <person name="Tritt A."/>
            <person name="Adam C."/>
            <person name="Daum C."/>
            <person name="Floudas D."/>
            <person name="Sun H."/>
            <person name="Yadav J.S."/>
            <person name="Pangilinan J."/>
            <person name="Larsson K.H."/>
            <person name="Matsuura K."/>
            <person name="Barry K."/>
            <person name="Labutti K."/>
            <person name="Kuo R."/>
            <person name="Ohm R.A."/>
            <person name="Bhattacharya S.S."/>
            <person name="Shirouzu T."/>
            <person name="Yoshinaga Y."/>
            <person name="Martin F.M."/>
            <person name="Grigoriev I.V."/>
            <person name="Hibbett D.S."/>
        </authorList>
    </citation>
    <scope>NUCLEOTIDE SEQUENCE [LARGE SCALE GENOMIC DNA]</scope>
    <source>
        <strain evidence="1 2">HHB12733</strain>
    </source>
</reference>
<dbReference type="Proteomes" id="UP000076842">
    <property type="component" value="Unassembled WGS sequence"/>
</dbReference>
<sequence length="59" mass="6778">MDELDVLARAQRALAELVDVLVIGNVVLDKETMEWFPTTGGGDWLQTWDDKEIERFLVE</sequence>